<name>A0ABR0YS86_HUSHU</name>
<feature type="transmembrane region" description="Helical" evidence="11">
    <location>
        <begin position="7"/>
        <end position="27"/>
    </location>
</feature>
<dbReference type="PANTHER" id="PTHR14568:SF10">
    <property type="entry name" value="TRANSMEMBRANE 6 SUPERFAMILY MEMBER 1"/>
    <property type="match status" value="1"/>
</dbReference>
<dbReference type="PANTHER" id="PTHR14568">
    <property type="entry name" value="TRANSMEMBRANE SUPERFAMILY 6 MEMBER 1/2"/>
    <property type="match status" value="1"/>
</dbReference>
<feature type="transmembrane region" description="Helical" evidence="11">
    <location>
        <begin position="218"/>
        <end position="237"/>
    </location>
</feature>
<evidence type="ECO:0000256" key="1">
    <source>
        <dbReference type="ARBA" id="ARBA00004155"/>
    </source>
</evidence>
<feature type="transmembrane region" description="Helical" evidence="11">
    <location>
        <begin position="163"/>
        <end position="186"/>
    </location>
</feature>
<keyword evidence="4 10" id="KW-1133">Transmembrane helix</keyword>
<dbReference type="PROSITE" id="PS51751">
    <property type="entry name" value="EXPERA"/>
    <property type="match status" value="2"/>
</dbReference>
<evidence type="ECO:0000256" key="2">
    <source>
        <dbReference type="ARBA" id="ARBA00022692"/>
    </source>
</evidence>
<evidence type="ECO:0000256" key="9">
    <source>
        <dbReference type="ARBA" id="ARBA00040707"/>
    </source>
</evidence>
<dbReference type="Pfam" id="PF26083">
    <property type="entry name" value="TM_Tm6sf2"/>
    <property type="match status" value="1"/>
</dbReference>
<dbReference type="InterPro" id="IPR033118">
    <property type="entry name" value="EXPERA"/>
</dbReference>
<protein>
    <recommendedName>
        <fullName evidence="9">Transmembrane 6 superfamily member 1</fullName>
    </recommendedName>
</protein>
<feature type="transmembrane region" description="Helical" evidence="11">
    <location>
        <begin position="139"/>
        <end position="157"/>
    </location>
</feature>
<keyword evidence="14" id="KW-1185">Reference proteome</keyword>
<sequence length="373" mass="42157">MNASAGTGVFVLSMLSIPITYLFNFLFHINSTGAVLVAGALVLLVIAILARLLLKRNPPKDPLFYVYSVFAFLSVVDLILGLEQDGLIDGYMTFYLKEGQPYLNTAHGHMICYWDGCVHYLMYLLMVAAISWGESYRMIGQYWVGSILMTIIVYLPGNAVGKYGTRLCPAFILNVLYVILIVWATFRIFSQPSVREASTLKCIQESQKRRLVQRPLDLLFTLYLIPAIGFSIFRGLVTLDCPAELCQKYVESHEPYLKDPTAYSKIQMLVYMFYCVPYYTVSLYGLLVPGCSWMPDLALIHAGALAQAQFSHIGASLHTRTPFAYRVPEEAKSSFLIINMVYGIVPQLFTYRCITNPEFFLKATEDKKTEKCK</sequence>
<evidence type="ECO:0000256" key="7">
    <source>
        <dbReference type="ARBA" id="ARBA00034760"/>
    </source>
</evidence>
<evidence type="ECO:0000256" key="8">
    <source>
        <dbReference type="ARBA" id="ARBA00037773"/>
    </source>
</evidence>
<evidence type="ECO:0000256" key="11">
    <source>
        <dbReference type="SAM" id="Phobius"/>
    </source>
</evidence>
<proteinExistence type="inferred from homology"/>
<feature type="transmembrane region" description="Helical" evidence="11">
    <location>
        <begin position="33"/>
        <end position="54"/>
    </location>
</feature>
<evidence type="ECO:0000256" key="10">
    <source>
        <dbReference type="PROSITE-ProRule" id="PRU01087"/>
    </source>
</evidence>
<comment type="similarity">
    <text evidence="7">Belongs to the TM6SF family.</text>
</comment>
<feature type="transmembrane region" description="Helical" evidence="11">
    <location>
        <begin position="113"/>
        <end position="132"/>
    </location>
</feature>
<evidence type="ECO:0000256" key="3">
    <source>
        <dbReference type="ARBA" id="ARBA00022737"/>
    </source>
</evidence>
<evidence type="ECO:0000256" key="6">
    <source>
        <dbReference type="ARBA" id="ARBA00023228"/>
    </source>
</evidence>
<dbReference type="Proteomes" id="UP001369086">
    <property type="component" value="Unassembled WGS sequence"/>
</dbReference>
<dbReference type="EMBL" id="JAHFZB010000024">
    <property type="protein sequence ID" value="KAK6475075.1"/>
    <property type="molecule type" value="Genomic_DNA"/>
</dbReference>
<feature type="domain" description="EXPERA" evidence="12">
    <location>
        <begin position="216"/>
        <end position="350"/>
    </location>
</feature>
<organism evidence="13 14">
    <name type="scientific">Huso huso</name>
    <name type="common">Beluga</name>
    <name type="synonym">Acipenser huso</name>
    <dbReference type="NCBI Taxonomy" id="61971"/>
    <lineage>
        <taxon>Eukaryota</taxon>
        <taxon>Metazoa</taxon>
        <taxon>Chordata</taxon>
        <taxon>Craniata</taxon>
        <taxon>Vertebrata</taxon>
        <taxon>Euteleostomi</taxon>
        <taxon>Actinopterygii</taxon>
        <taxon>Chondrostei</taxon>
        <taxon>Acipenseriformes</taxon>
        <taxon>Acipenseridae</taxon>
        <taxon>Huso</taxon>
    </lineage>
</organism>
<dbReference type="Pfam" id="PF05241">
    <property type="entry name" value="EBP"/>
    <property type="match status" value="1"/>
</dbReference>
<dbReference type="InterPro" id="IPR047195">
    <property type="entry name" value="TM6SF1-like"/>
</dbReference>
<dbReference type="InterPro" id="IPR059044">
    <property type="entry name" value="TM_Tm6sf1/2"/>
</dbReference>
<keyword evidence="2 10" id="KW-0812">Transmembrane</keyword>
<gene>
    <name evidence="13" type="ORF">HHUSO_G24489</name>
</gene>
<evidence type="ECO:0000313" key="13">
    <source>
        <dbReference type="EMBL" id="KAK6475075.1"/>
    </source>
</evidence>
<evidence type="ECO:0000256" key="4">
    <source>
        <dbReference type="ARBA" id="ARBA00022989"/>
    </source>
</evidence>
<reference evidence="13 14" key="1">
    <citation type="submission" date="2021-05" db="EMBL/GenBank/DDBJ databases">
        <authorList>
            <person name="Zahm M."/>
            <person name="Klopp C."/>
            <person name="Cabau C."/>
            <person name="Kuhl H."/>
            <person name="Suciu R."/>
            <person name="Ciorpac M."/>
            <person name="Holostenco D."/>
            <person name="Gessner J."/>
            <person name="Wuertz S."/>
            <person name="Hohne C."/>
            <person name="Stock M."/>
            <person name="Gislard M."/>
            <person name="Lluch J."/>
            <person name="Milhes M."/>
            <person name="Lampietro C."/>
            <person name="Lopez Roques C."/>
            <person name="Donnadieu C."/>
            <person name="Du K."/>
            <person name="Schartl M."/>
            <person name="Guiguen Y."/>
        </authorList>
    </citation>
    <scope>NUCLEOTIDE SEQUENCE [LARGE SCALE GENOMIC DNA]</scope>
    <source>
        <strain evidence="13">Hh-F2</strain>
        <tissue evidence="13">Blood</tissue>
    </source>
</reference>
<evidence type="ECO:0000259" key="12">
    <source>
        <dbReference type="PROSITE" id="PS51751"/>
    </source>
</evidence>
<feature type="transmembrane region" description="Helical" evidence="11">
    <location>
        <begin position="63"/>
        <end position="82"/>
    </location>
</feature>
<keyword evidence="5 10" id="KW-0472">Membrane</keyword>
<feature type="domain" description="EXPERA" evidence="12">
    <location>
        <begin position="60"/>
        <end position="185"/>
    </location>
</feature>
<evidence type="ECO:0000313" key="14">
    <source>
        <dbReference type="Proteomes" id="UP001369086"/>
    </source>
</evidence>
<comment type="function">
    <text evidence="8">May function as sterol isomerase.</text>
</comment>
<comment type="subcellular location">
    <subcellularLocation>
        <location evidence="1">Lysosome membrane</location>
        <topology evidence="1">Multi-pass membrane protein</topology>
    </subcellularLocation>
</comment>
<dbReference type="CDD" id="cd21106">
    <property type="entry name" value="TM6SF1-like"/>
    <property type="match status" value="1"/>
</dbReference>
<comment type="caution">
    <text evidence="13">The sequence shown here is derived from an EMBL/GenBank/DDBJ whole genome shotgun (WGS) entry which is preliminary data.</text>
</comment>
<keyword evidence="3" id="KW-0677">Repeat</keyword>
<keyword evidence="6" id="KW-0458">Lysosome</keyword>
<accession>A0ABR0YS86</accession>
<evidence type="ECO:0000256" key="5">
    <source>
        <dbReference type="ARBA" id="ARBA00023136"/>
    </source>
</evidence>